<dbReference type="HOGENOM" id="CLU_000445_70_34_5"/>
<dbReference type="InterPro" id="IPR000700">
    <property type="entry name" value="PAS-assoc_C"/>
</dbReference>
<dbReference type="InterPro" id="IPR001633">
    <property type="entry name" value="EAL_dom"/>
</dbReference>
<evidence type="ECO:0000313" key="5">
    <source>
        <dbReference type="EMBL" id="CCM78861.1"/>
    </source>
</evidence>
<dbReference type="InterPro" id="IPR035919">
    <property type="entry name" value="EAL_sf"/>
</dbReference>
<evidence type="ECO:0000259" key="4">
    <source>
        <dbReference type="PROSITE" id="PS50887"/>
    </source>
</evidence>
<dbReference type="InterPro" id="IPR029787">
    <property type="entry name" value="Nucleotide_cyclase"/>
</dbReference>
<dbReference type="Gene3D" id="3.30.450.40">
    <property type="match status" value="1"/>
</dbReference>
<protein>
    <submittedName>
        <fullName evidence="5">Stomatin like protein (Slp)</fullName>
    </submittedName>
</protein>
<dbReference type="Gene3D" id="2.10.70.100">
    <property type="match status" value="1"/>
</dbReference>
<dbReference type="Gene3D" id="3.20.20.450">
    <property type="entry name" value="EAL domain"/>
    <property type="match status" value="1"/>
</dbReference>
<dbReference type="InterPro" id="IPR043128">
    <property type="entry name" value="Rev_trsase/Diguanyl_cyclase"/>
</dbReference>
<keyword evidence="6" id="KW-1185">Reference proteome</keyword>
<dbReference type="SMART" id="SM00065">
    <property type="entry name" value="GAF"/>
    <property type="match status" value="1"/>
</dbReference>
<feature type="domain" description="PAS" evidence="1">
    <location>
        <begin position="173"/>
        <end position="244"/>
    </location>
</feature>
<evidence type="ECO:0000259" key="1">
    <source>
        <dbReference type="PROSITE" id="PS50112"/>
    </source>
</evidence>
<dbReference type="InterPro" id="IPR029016">
    <property type="entry name" value="GAF-like_dom_sf"/>
</dbReference>
<evidence type="ECO:0000259" key="3">
    <source>
        <dbReference type="PROSITE" id="PS50883"/>
    </source>
</evidence>
<dbReference type="SMART" id="SM00267">
    <property type="entry name" value="GGDEF"/>
    <property type="match status" value="1"/>
</dbReference>
<dbReference type="InterPro" id="IPR052155">
    <property type="entry name" value="Biofilm_reg_signaling"/>
</dbReference>
<dbReference type="Pfam" id="PF08447">
    <property type="entry name" value="PAS_3"/>
    <property type="match status" value="1"/>
</dbReference>
<dbReference type="InterPro" id="IPR035965">
    <property type="entry name" value="PAS-like_dom_sf"/>
</dbReference>
<evidence type="ECO:0000259" key="2">
    <source>
        <dbReference type="PROSITE" id="PS50113"/>
    </source>
</evidence>
<dbReference type="CDD" id="cd01948">
    <property type="entry name" value="EAL"/>
    <property type="match status" value="1"/>
</dbReference>
<dbReference type="EMBL" id="CANI01000039">
    <property type="protein sequence ID" value="CCM78861.1"/>
    <property type="molecule type" value="Genomic_DNA"/>
</dbReference>
<dbReference type="Pfam" id="PF00990">
    <property type="entry name" value="GGDEF"/>
    <property type="match status" value="1"/>
</dbReference>
<dbReference type="SUPFAM" id="SSF141868">
    <property type="entry name" value="EAL domain-like"/>
    <property type="match status" value="1"/>
</dbReference>
<proteinExistence type="predicted"/>
<dbReference type="SUPFAM" id="SSF55785">
    <property type="entry name" value="PYP-like sensor domain (PAS domain)"/>
    <property type="match status" value="1"/>
</dbReference>
<name>K0PQF0_9HYPH</name>
<dbReference type="SUPFAM" id="SSF55073">
    <property type="entry name" value="Nucleotide cyclase"/>
    <property type="match status" value="1"/>
</dbReference>
<dbReference type="PROSITE" id="PS50887">
    <property type="entry name" value="GGDEF"/>
    <property type="match status" value="1"/>
</dbReference>
<dbReference type="InterPro" id="IPR000014">
    <property type="entry name" value="PAS"/>
</dbReference>
<feature type="domain" description="PAC" evidence="2">
    <location>
        <begin position="248"/>
        <end position="299"/>
    </location>
</feature>
<dbReference type="Pfam" id="PF01590">
    <property type="entry name" value="GAF"/>
    <property type="match status" value="1"/>
</dbReference>
<dbReference type="PANTHER" id="PTHR44757:SF2">
    <property type="entry name" value="BIOFILM ARCHITECTURE MAINTENANCE PROTEIN MBAA"/>
    <property type="match status" value="1"/>
</dbReference>
<comment type="caution">
    <text evidence="5">The sequence shown here is derived from an EMBL/GenBank/DDBJ whole genome shotgun (WGS) entry which is preliminary data.</text>
</comment>
<dbReference type="CDD" id="cd00130">
    <property type="entry name" value="PAS"/>
    <property type="match status" value="1"/>
</dbReference>
<dbReference type="InterPro" id="IPR001610">
    <property type="entry name" value="PAC"/>
</dbReference>
<accession>K0PQF0</accession>
<dbReference type="Proteomes" id="UP000009319">
    <property type="component" value="Unassembled WGS sequence"/>
</dbReference>
<dbReference type="NCBIfam" id="TIGR00254">
    <property type="entry name" value="GGDEF"/>
    <property type="match status" value="1"/>
</dbReference>
<dbReference type="NCBIfam" id="TIGR00229">
    <property type="entry name" value="sensory_box"/>
    <property type="match status" value="1"/>
</dbReference>
<dbReference type="AlphaFoldDB" id="K0PQF0"/>
<feature type="domain" description="GGDEF" evidence="4">
    <location>
        <begin position="328"/>
        <end position="460"/>
    </location>
</feature>
<dbReference type="PROSITE" id="PS50883">
    <property type="entry name" value="EAL"/>
    <property type="match status" value="1"/>
</dbReference>
<evidence type="ECO:0000313" key="6">
    <source>
        <dbReference type="Proteomes" id="UP000009319"/>
    </source>
</evidence>
<sequence length="742" mass="82282">MTTKASERTRLDALLLADIMDTASTPEFDSIVELTSCIFEAPIALVSLVDRNRQWFKARIGVDLQEAPRLHSFCAHVTDTMQPLTVSDAAADLRFKDNVFVNGGSAIRSYAGAPLIENGTCYGSLCVMDRKVRSFGHVELNRLEKLATVVIGLVREHRQKSILKEQQRELELRQARFEQTEQSAKVGGFEMDLQTGQIVWSDQVYRTVGLPVGTVMTSEKVLSCYAPEERAGVATRIRNALSGAGTGVDKEYRIITPDGEERWVHIVSDIEHVDGVPRRLFGILQDISDRHRHEQRLIQAANTDGLTGLRNRASFNCYMEARYGEKKPDFALLLADVDSLKQLNDTLGHAAGDVLLKEVAKRLTRALRNRGVIFRLGGDEFAIAVEEASTARSVMAIARRLIRCVTRPLKIDGSTITPKITIGGAFAAHCESVSELSQNADFALYHAKETHRGGYVQFESGLRTRIERRLKTTRELEQAILENRLSPHYQPIVSSANGDVIGFEALVRMSRSDGSIIAAAQFHEALTDATISHRVTTQMLEHAAADMRRWLDDGLSFGRVGINISTADFMRGDLETRIRATFSRHGVPLNHLLLEVTETVFMQGSEEKVAETLQRLRNKGVLVALDDFGTGYASLTHLRSLPVDIIKIDRSFIDTMLADSSSMAIVELVFDLAKKLGLKVTAEGVETFGQVARLLELGCRSLQGYFFGKPLPAFAAEQRLQSQKAANAPQVEREMFLVAGQN</sequence>
<dbReference type="InterPro" id="IPR003018">
    <property type="entry name" value="GAF"/>
</dbReference>
<reference evidence="5 6" key="1">
    <citation type="journal article" date="2013" name="Genome Announc.">
        <title>Draft Genome Sequence of Rhizobium mesoamericanum STM3625, a Nitrogen-Fixing Symbiont of Mimosa pudica Isolated in French Guiana (South America).</title>
        <authorList>
            <person name="Moulin L."/>
            <person name="Mornico D."/>
            <person name="Melkonian R."/>
            <person name="Klonowska A."/>
        </authorList>
    </citation>
    <scope>NUCLEOTIDE SEQUENCE [LARGE SCALE GENOMIC DNA]</scope>
    <source>
        <strain evidence="5 6">STM3625</strain>
    </source>
</reference>
<dbReference type="InterPro" id="IPR013655">
    <property type="entry name" value="PAS_fold_3"/>
</dbReference>
<dbReference type="SMART" id="SM00086">
    <property type="entry name" value="PAC"/>
    <property type="match status" value="1"/>
</dbReference>
<dbReference type="Gene3D" id="3.30.70.270">
    <property type="match status" value="1"/>
</dbReference>
<dbReference type="PANTHER" id="PTHR44757">
    <property type="entry name" value="DIGUANYLATE CYCLASE DGCP"/>
    <property type="match status" value="1"/>
</dbReference>
<dbReference type="PROSITE" id="PS50112">
    <property type="entry name" value="PAS"/>
    <property type="match status" value="1"/>
</dbReference>
<dbReference type="SUPFAM" id="SSF55781">
    <property type="entry name" value="GAF domain-like"/>
    <property type="match status" value="1"/>
</dbReference>
<dbReference type="PROSITE" id="PS50113">
    <property type="entry name" value="PAC"/>
    <property type="match status" value="1"/>
</dbReference>
<dbReference type="STRING" id="1211777.BN77_p11556"/>
<dbReference type="Pfam" id="PF00563">
    <property type="entry name" value="EAL"/>
    <property type="match status" value="1"/>
</dbReference>
<dbReference type="CDD" id="cd01949">
    <property type="entry name" value="GGDEF"/>
    <property type="match status" value="1"/>
</dbReference>
<gene>
    <name evidence="5" type="ORF">BN77_p11556</name>
</gene>
<dbReference type="SMART" id="SM00052">
    <property type="entry name" value="EAL"/>
    <property type="match status" value="1"/>
</dbReference>
<dbReference type="InterPro" id="IPR000160">
    <property type="entry name" value="GGDEF_dom"/>
</dbReference>
<organism evidence="5 6">
    <name type="scientific">Rhizobium mesoamericanum STM3625</name>
    <dbReference type="NCBI Taxonomy" id="1211777"/>
    <lineage>
        <taxon>Bacteria</taxon>
        <taxon>Pseudomonadati</taxon>
        <taxon>Pseudomonadota</taxon>
        <taxon>Alphaproteobacteria</taxon>
        <taxon>Hyphomicrobiales</taxon>
        <taxon>Rhizobiaceae</taxon>
        <taxon>Rhizobium/Agrobacterium group</taxon>
        <taxon>Rhizobium</taxon>
    </lineage>
</organism>
<dbReference type="Gene3D" id="3.30.450.20">
    <property type="entry name" value="PAS domain"/>
    <property type="match status" value="1"/>
</dbReference>
<dbReference type="eggNOG" id="COG5001">
    <property type="taxonomic scope" value="Bacteria"/>
</dbReference>
<feature type="domain" description="EAL" evidence="3">
    <location>
        <begin position="469"/>
        <end position="724"/>
    </location>
</feature>